<dbReference type="AlphaFoldDB" id="A0AAV1UVR9"/>
<protein>
    <submittedName>
        <fullName evidence="1">Uncharacterized protein</fullName>
    </submittedName>
</protein>
<proteinExistence type="predicted"/>
<dbReference type="EMBL" id="CAKLBY020000226">
    <property type="protein sequence ID" value="CAK7937259.1"/>
    <property type="molecule type" value="Genomic_DNA"/>
</dbReference>
<accession>A0AAV1UVR9</accession>
<dbReference type="Proteomes" id="UP001162060">
    <property type="component" value="Unassembled WGS sequence"/>
</dbReference>
<sequence>MVEQGLPHEFVAVDQGLPHHASTDEYGLFTSRDFYILDEDIQRLEGCRFYT</sequence>
<organism evidence="1 2">
    <name type="scientific">Peronospora matthiolae</name>
    <dbReference type="NCBI Taxonomy" id="2874970"/>
    <lineage>
        <taxon>Eukaryota</taxon>
        <taxon>Sar</taxon>
        <taxon>Stramenopiles</taxon>
        <taxon>Oomycota</taxon>
        <taxon>Peronosporomycetes</taxon>
        <taxon>Peronosporales</taxon>
        <taxon>Peronosporaceae</taxon>
        <taxon>Peronospora</taxon>
    </lineage>
</organism>
<reference evidence="1" key="1">
    <citation type="submission" date="2024-01" db="EMBL/GenBank/DDBJ databases">
        <authorList>
            <person name="Webb A."/>
        </authorList>
    </citation>
    <scope>NUCLEOTIDE SEQUENCE</scope>
    <source>
        <strain evidence="1">Pm1</strain>
    </source>
</reference>
<gene>
    <name evidence="1" type="ORF">PM001_LOCUS22409</name>
</gene>
<evidence type="ECO:0000313" key="1">
    <source>
        <dbReference type="EMBL" id="CAK7937259.1"/>
    </source>
</evidence>
<name>A0AAV1UVR9_9STRA</name>
<evidence type="ECO:0000313" key="2">
    <source>
        <dbReference type="Proteomes" id="UP001162060"/>
    </source>
</evidence>
<comment type="caution">
    <text evidence="1">The sequence shown here is derived from an EMBL/GenBank/DDBJ whole genome shotgun (WGS) entry which is preliminary data.</text>
</comment>